<feature type="coiled-coil region" evidence="1">
    <location>
        <begin position="14"/>
        <end position="73"/>
    </location>
</feature>
<keyword evidence="1" id="KW-0175">Coiled coil</keyword>
<protein>
    <submittedName>
        <fullName evidence="3">Uncharacterized protein</fullName>
    </submittedName>
</protein>
<dbReference type="Pfam" id="PF07795">
    <property type="entry name" value="DUF1635"/>
    <property type="match status" value="1"/>
</dbReference>
<dbReference type="PANTHER" id="PTHR33431">
    <property type="entry name" value="ENABLED-LIKE PROTEIN (DUF1635)"/>
    <property type="match status" value="1"/>
</dbReference>
<organism evidence="3 4">
    <name type="scientific">Erythroxylum novogranatense</name>
    <dbReference type="NCBI Taxonomy" id="1862640"/>
    <lineage>
        <taxon>Eukaryota</taxon>
        <taxon>Viridiplantae</taxon>
        <taxon>Streptophyta</taxon>
        <taxon>Embryophyta</taxon>
        <taxon>Tracheophyta</taxon>
        <taxon>Spermatophyta</taxon>
        <taxon>Magnoliopsida</taxon>
        <taxon>eudicotyledons</taxon>
        <taxon>Gunneridae</taxon>
        <taxon>Pentapetalae</taxon>
        <taxon>rosids</taxon>
        <taxon>fabids</taxon>
        <taxon>Malpighiales</taxon>
        <taxon>Erythroxylaceae</taxon>
        <taxon>Erythroxylum</taxon>
    </lineage>
</organism>
<sequence>MEVLGSMWNYEESVDLLKQKLMCTTMELESLKVEADEEMRKHKEDMTELINLLKLAYQERDEAKDQLQKLVNKLMPSSPTDLGPLVPHGQPESPFVMTTKANSSITESSSLSDTHNHQSHGSSPVDSFFDTVSSPDFSSINMADSSQLGFANNTSVRQYTGAMSTGVIGPAAVKIDPTDALMDNLVKGKALPQKGKLLEAVMESAPLLQTLLLAGPLPRWRNPPPLQPFKIEPVLIKDCEAAHQKPAAIASIIPHKQISQSCVEMSRVSSQTCSASMLNFSSGAAGNGWILNCGVINQIAAGKRQRLQ</sequence>
<accession>A0AAV8SEG4</accession>
<dbReference type="EMBL" id="JAIWQS010000011">
    <property type="protein sequence ID" value="KAJ8750612.1"/>
    <property type="molecule type" value="Genomic_DNA"/>
</dbReference>
<gene>
    <name evidence="3" type="ORF">K2173_015786</name>
</gene>
<dbReference type="AlphaFoldDB" id="A0AAV8SEG4"/>
<proteinExistence type="predicted"/>
<evidence type="ECO:0000313" key="4">
    <source>
        <dbReference type="Proteomes" id="UP001159364"/>
    </source>
</evidence>
<evidence type="ECO:0000313" key="3">
    <source>
        <dbReference type="EMBL" id="KAJ8750612.1"/>
    </source>
</evidence>
<reference evidence="3 4" key="1">
    <citation type="submission" date="2021-09" db="EMBL/GenBank/DDBJ databases">
        <title>Genomic insights and catalytic innovation underlie evolution of tropane alkaloids biosynthesis.</title>
        <authorList>
            <person name="Wang Y.-J."/>
            <person name="Tian T."/>
            <person name="Huang J.-P."/>
            <person name="Huang S.-X."/>
        </authorList>
    </citation>
    <scope>NUCLEOTIDE SEQUENCE [LARGE SCALE GENOMIC DNA]</scope>
    <source>
        <strain evidence="3">KIB-2018</strain>
        <tissue evidence="3">Leaf</tissue>
    </source>
</reference>
<evidence type="ECO:0000256" key="1">
    <source>
        <dbReference type="SAM" id="Coils"/>
    </source>
</evidence>
<name>A0AAV8SEG4_9ROSI</name>
<dbReference type="PANTHER" id="PTHR33431:SF12">
    <property type="entry name" value="HIGH MOBILITY GROUP BOX PROTEIN, PUTATIVE (DUF1635)-RELATED"/>
    <property type="match status" value="1"/>
</dbReference>
<keyword evidence="4" id="KW-1185">Reference proteome</keyword>
<dbReference type="Proteomes" id="UP001159364">
    <property type="component" value="Linkage Group LG11"/>
</dbReference>
<feature type="compositionally biased region" description="Low complexity" evidence="2">
    <location>
        <begin position="103"/>
        <end position="112"/>
    </location>
</feature>
<comment type="caution">
    <text evidence="3">The sequence shown here is derived from an EMBL/GenBank/DDBJ whole genome shotgun (WGS) entry which is preliminary data.</text>
</comment>
<evidence type="ECO:0000256" key="2">
    <source>
        <dbReference type="SAM" id="MobiDB-lite"/>
    </source>
</evidence>
<dbReference type="InterPro" id="IPR012862">
    <property type="entry name" value="DUF1635"/>
</dbReference>
<feature type="region of interest" description="Disordered" evidence="2">
    <location>
        <begin position="77"/>
        <end position="127"/>
    </location>
</feature>